<dbReference type="EMBL" id="KN835304">
    <property type="protein sequence ID" value="KIK40405.1"/>
    <property type="molecule type" value="Genomic_DNA"/>
</dbReference>
<accession>A0A0C9ZRM4</accession>
<sequence length="51" mass="5615">MDCMITSATTPLISGFPNRRQCILYIPCTEDIKEITGNTAKHRRGSMTGSP</sequence>
<protein>
    <submittedName>
        <fullName evidence="1">Uncharacterized protein</fullName>
    </submittedName>
</protein>
<dbReference type="HOGENOM" id="CLU_3107989_0_0_1"/>
<proteinExistence type="predicted"/>
<dbReference type="InParanoid" id="A0A0C9ZRM4"/>
<evidence type="ECO:0000313" key="2">
    <source>
        <dbReference type="Proteomes" id="UP000054485"/>
    </source>
</evidence>
<name>A0A0C9ZRM4_9AGAM</name>
<gene>
    <name evidence="1" type="ORF">CY34DRAFT_807267</name>
</gene>
<keyword evidence="2" id="KW-1185">Reference proteome</keyword>
<reference evidence="2" key="2">
    <citation type="submission" date="2015-01" db="EMBL/GenBank/DDBJ databases">
        <title>Evolutionary Origins and Diversification of the Mycorrhizal Mutualists.</title>
        <authorList>
            <consortium name="DOE Joint Genome Institute"/>
            <consortium name="Mycorrhizal Genomics Consortium"/>
            <person name="Kohler A."/>
            <person name="Kuo A."/>
            <person name="Nagy L.G."/>
            <person name="Floudas D."/>
            <person name="Copeland A."/>
            <person name="Barry K.W."/>
            <person name="Cichocki N."/>
            <person name="Veneault-Fourrey C."/>
            <person name="LaButti K."/>
            <person name="Lindquist E.A."/>
            <person name="Lipzen A."/>
            <person name="Lundell T."/>
            <person name="Morin E."/>
            <person name="Murat C."/>
            <person name="Riley R."/>
            <person name="Ohm R."/>
            <person name="Sun H."/>
            <person name="Tunlid A."/>
            <person name="Henrissat B."/>
            <person name="Grigoriev I.V."/>
            <person name="Hibbett D.S."/>
            <person name="Martin F."/>
        </authorList>
    </citation>
    <scope>NUCLEOTIDE SEQUENCE [LARGE SCALE GENOMIC DNA]</scope>
    <source>
        <strain evidence="2">UH-Slu-Lm8-n1</strain>
    </source>
</reference>
<dbReference type="AlphaFoldDB" id="A0A0C9ZRM4"/>
<evidence type="ECO:0000313" key="1">
    <source>
        <dbReference type="EMBL" id="KIK40405.1"/>
    </source>
</evidence>
<dbReference type="Proteomes" id="UP000054485">
    <property type="component" value="Unassembled WGS sequence"/>
</dbReference>
<organism evidence="1 2">
    <name type="scientific">Suillus luteus UH-Slu-Lm8-n1</name>
    <dbReference type="NCBI Taxonomy" id="930992"/>
    <lineage>
        <taxon>Eukaryota</taxon>
        <taxon>Fungi</taxon>
        <taxon>Dikarya</taxon>
        <taxon>Basidiomycota</taxon>
        <taxon>Agaricomycotina</taxon>
        <taxon>Agaricomycetes</taxon>
        <taxon>Agaricomycetidae</taxon>
        <taxon>Boletales</taxon>
        <taxon>Suillineae</taxon>
        <taxon>Suillaceae</taxon>
        <taxon>Suillus</taxon>
    </lineage>
</organism>
<reference evidence="1 2" key="1">
    <citation type="submission" date="2014-04" db="EMBL/GenBank/DDBJ databases">
        <authorList>
            <consortium name="DOE Joint Genome Institute"/>
            <person name="Kuo A."/>
            <person name="Ruytinx J."/>
            <person name="Rineau F."/>
            <person name="Colpaert J."/>
            <person name="Kohler A."/>
            <person name="Nagy L.G."/>
            <person name="Floudas D."/>
            <person name="Copeland A."/>
            <person name="Barry K.W."/>
            <person name="Cichocki N."/>
            <person name="Veneault-Fourrey C."/>
            <person name="LaButti K."/>
            <person name="Lindquist E.A."/>
            <person name="Lipzen A."/>
            <person name="Lundell T."/>
            <person name="Morin E."/>
            <person name="Murat C."/>
            <person name="Sun H."/>
            <person name="Tunlid A."/>
            <person name="Henrissat B."/>
            <person name="Grigoriev I.V."/>
            <person name="Hibbett D.S."/>
            <person name="Martin F."/>
            <person name="Nordberg H.P."/>
            <person name="Cantor M.N."/>
            <person name="Hua S.X."/>
        </authorList>
    </citation>
    <scope>NUCLEOTIDE SEQUENCE [LARGE SCALE GENOMIC DNA]</scope>
    <source>
        <strain evidence="1 2">UH-Slu-Lm8-n1</strain>
    </source>
</reference>